<reference evidence="1 2" key="2">
    <citation type="journal article" date="2022" name="Mol. Ecol. Resour.">
        <title>The genomes of chicory, endive, great burdock and yacon provide insights into Asteraceae paleo-polyploidization history and plant inulin production.</title>
        <authorList>
            <person name="Fan W."/>
            <person name="Wang S."/>
            <person name="Wang H."/>
            <person name="Wang A."/>
            <person name="Jiang F."/>
            <person name="Liu H."/>
            <person name="Zhao H."/>
            <person name="Xu D."/>
            <person name="Zhang Y."/>
        </authorList>
    </citation>
    <scope>NUCLEOTIDE SEQUENCE [LARGE SCALE GENOMIC DNA]</scope>
    <source>
        <strain evidence="2">cv. Niubang</strain>
    </source>
</reference>
<evidence type="ECO:0000313" key="2">
    <source>
        <dbReference type="Proteomes" id="UP001055879"/>
    </source>
</evidence>
<accession>A0ACB9B1L3</accession>
<gene>
    <name evidence="1" type="ORF">L6452_22632</name>
</gene>
<dbReference type="EMBL" id="CM042053">
    <property type="protein sequence ID" value="KAI3715646.1"/>
    <property type="molecule type" value="Genomic_DNA"/>
</dbReference>
<keyword evidence="2" id="KW-1185">Reference proteome</keyword>
<reference evidence="2" key="1">
    <citation type="journal article" date="2022" name="Mol. Ecol. Resour.">
        <title>The genomes of chicory, endive, great burdock and yacon provide insights into Asteraceae palaeo-polyploidization history and plant inulin production.</title>
        <authorList>
            <person name="Fan W."/>
            <person name="Wang S."/>
            <person name="Wang H."/>
            <person name="Wang A."/>
            <person name="Jiang F."/>
            <person name="Liu H."/>
            <person name="Zhao H."/>
            <person name="Xu D."/>
            <person name="Zhang Y."/>
        </authorList>
    </citation>
    <scope>NUCLEOTIDE SEQUENCE [LARGE SCALE GENOMIC DNA]</scope>
    <source>
        <strain evidence="2">cv. Niubang</strain>
    </source>
</reference>
<protein>
    <submittedName>
        <fullName evidence="1">Uncharacterized protein</fullName>
    </submittedName>
</protein>
<dbReference type="Proteomes" id="UP001055879">
    <property type="component" value="Linkage Group LG07"/>
</dbReference>
<proteinExistence type="predicted"/>
<evidence type="ECO:0000313" key="1">
    <source>
        <dbReference type="EMBL" id="KAI3715646.1"/>
    </source>
</evidence>
<name>A0ACB9B1L3_ARCLA</name>
<sequence>MVQRSLPLVPANSLDNNFSRKIREFTEQLAINEVGSLTRYGYVTPNDVPELLDQHIKKSPKGFGGTVFPSYPLFSTGC</sequence>
<organism evidence="1 2">
    <name type="scientific">Arctium lappa</name>
    <name type="common">Greater burdock</name>
    <name type="synonym">Lappa major</name>
    <dbReference type="NCBI Taxonomy" id="4217"/>
    <lineage>
        <taxon>Eukaryota</taxon>
        <taxon>Viridiplantae</taxon>
        <taxon>Streptophyta</taxon>
        <taxon>Embryophyta</taxon>
        <taxon>Tracheophyta</taxon>
        <taxon>Spermatophyta</taxon>
        <taxon>Magnoliopsida</taxon>
        <taxon>eudicotyledons</taxon>
        <taxon>Gunneridae</taxon>
        <taxon>Pentapetalae</taxon>
        <taxon>asterids</taxon>
        <taxon>campanulids</taxon>
        <taxon>Asterales</taxon>
        <taxon>Asteraceae</taxon>
        <taxon>Carduoideae</taxon>
        <taxon>Cardueae</taxon>
        <taxon>Arctiinae</taxon>
        <taxon>Arctium</taxon>
    </lineage>
</organism>
<comment type="caution">
    <text evidence="1">The sequence shown here is derived from an EMBL/GenBank/DDBJ whole genome shotgun (WGS) entry which is preliminary data.</text>
</comment>